<dbReference type="InterPro" id="IPR001303">
    <property type="entry name" value="Aldolase_II/adducin_N"/>
</dbReference>
<dbReference type="SMART" id="SM01007">
    <property type="entry name" value="Aldolase_II"/>
    <property type="match status" value="1"/>
</dbReference>
<dbReference type="OrthoDB" id="3238794at2759"/>
<dbReference type="Proteomes" id="UP000777438">
    <property type="component" value="Unassembled WGS sequence"/>
</dbReference>
<dbReference type="InterPro" id="IPR051017">
    <property type="entry name" value="Aldolase-II_Adducin_sf"/>
</dbReference>
<dbReference type="FunFam" id="3.40.225.10:FF:000009">
    <property type="entry name" value="Class II aldolase/adducin N-terminal"/>
    <property type="match status" value="1"/>
</dbReference>
<evidence type="ECO:0000259" key="1">
    <source>
        <dbReference type="SMART" id="SM01007"/>
    </source>
</evidence>
<comment type="caution">
    <text evidence="2">The sequence shown here is derived from an EMBL/GenBank/DDBJ whole genome shotgun (WGS) entry which is preliminary data.</text>
</comment>
<accession>A0A9P9AXQ0</accession>
<evidence type="ECO:0000313" key="3">
    <source>
        <dbReference type="Proteomes" id="UP000777438"/>
    </source>
</evidence>
<dbReference type="InterPro" id="IPR036409">
    <property type="entry name" value="Aldolase_II/adducin_N_sf"/>
</dbReference>
<feature type="domain" description="Class II aldolase/adducin N-terminal" evidence="1">
    <location>
        <begin position="112"/>
        <end position="294"/>
    </location>
</feature>
<dbReference type="AlphaFoldDB" id="A0A9P9AXQ0"/>
<name>A0A9P9AXQ0_9HYPO</name>
<dbReference type="PANTHER" id="PTHR10672:SF25">
    <property type="entry name" value="MEIOTICALLY UP-REGULATED GENE 14 PROTEIN"/>
    <property type="match status" value="1"/>
</dbReference>
<sequence length="347" mass="37929">MLSSAPLRRLAAVSRQSARSFSHTRPQSRLIVPSLHFSQPLAKSQPTVTVQHSASFATSAEAVAPALEPTPASQQQQQDENQNFAAVATGGIPYPGIPKIEDPYKKRQWQLEHMAGAFRVFARLGFTEGAAGHISVRDPVDPDTFWINPMGVHFGMLKASDMVHIDENGKVIGGNRVAVNAAGFMIHSAIHKARPDVHAACHAHSKYGKAWSTFGRPLDIINQDACMFWNNQSVYSSFGGVVLAAEEGERIAEALGPVNRTVVLQNHGLLTAGGTVDEAAYLFSLMERSCEVQLLVESAGLPKVPIHEEEAKFTYEVNADPETLYTEFQPDLRYEIWKSKGELTDGL</sequence>
<dbReference type="GO" id="GO:0051015">
    <property type="term" value="F:actin filament binding"/>
    <property type="evidence" value="ECO:0007669"/>
    <property type="project" value="TreeGrafter"/>
</dbReference>
<dbReference type="Pfam" id="PF00596">
    <property type="entry name" value="Aldolase_II"/>
    <property type="match status" value="1"/>
</dbReference>
<dbReference type="Gene3D" id="3.40.225.10">
    <property type="entry name" value="Class II aldolase/adducin N-terminal domain"/>
    <property type="match status" value="1"/>
</dbReference>
<proteinExistence type="predicted"/>
<organism evidence="2 3">
    <name type="scientific">Thelonectria olida</name>
    <dbReference type="NCBI Taxonomy" id="1576542"/>
    <lineage>
        <taxon>Eukaryota</taxon>
        <taxon>Fungi</taxon>
        <taxon>Dikarya</taxon>
        <taxon>Ascomycota</taxon>
        <taxon>Pezizomycotina</taxon>
        <taxon>Sordariomycetes</taxon>
        <taxon>Hypocreomycetidae</taxon>
        <taxon>Hypocreales</taxon>
        <taxon>Nectriaceae</taxon>
        <taxon>Thelonectria</taxon>
    </lineage>
</organism>
<dbReference type="SUPFAM" id="SSF53639">
    <property type="entry name" value="AraD/HMP-PK domain-like"/>
    <property type="match status" value="1"/>
</dbReference>
<protein>
    <submittedName>
        <fullName evidence="2">Class II aldolase/adducin N-terminal</fullName>
    </submittedName>
</protein>
<keyword evidence="3" id="KW-1185">Reference proteome</keyword>
<gene>
    <name evidence="2" type="ORF">B0T10DRAFT_29104</name>
</gene>
<dbReference type="EMBL" id="JAGPYM010000001">
    <property type="protein sequence ID" value="KAH6900438.1"/>
    <property type="molecule type" value="Genomic_DNA"/>
</dbReference>
<dbReference type="NCBIfam" id="NF004855">
    <property type="entry name" value="PRK06208.1"/>
    <property type="match status" value="1"/>
</dbReference>
<reference evidence="2 3" key="1">
    <citation type="journal article" date="2021" name="Nat. Commun.">
        <title>Genetic determinants of endophytism in the Arabidopsis root mycobiome.</title>
        <authorList>
            <person name="Mesny F."/>
            <person name="Miyauchi S."/>
            <person name="Thiergart T."/>
            <person name="Pickel B."/>
            <person name="Atanasova L."/>
            <person name="Karlsson M."/>
            <person name="Huettel B."/>
            <person name="Barry K.W."/>
            <person name="Haridas S."/>
            <person name="Chen C."/>
            <person name="Bauer D."/>
            <person name="Andreopoulos W."/>
            <person name="Pangilinan J."/>
            <person name="LaButti K."/>
            <person name="Riley R."/>
            <person name="Lipzen A."/>
            <person name="Clum A."/>
            <person name="Drula E."/>
            <person name="Henrissat B."/>
            <person name="Kohler A."/>
            <person name="Grigoriev I.V."/>
            <person name="Martin F.M."/>
            <person name="Hacquard S."/>
        </authorList>
    </citation>
    <scope>NUCLEOTIDE SEQUENCE [LARGE SCALE GENOMIC DNA]</scope>
    <source>
        <strain evidence="2 3">MPI-CAGE-CH-0241</strain>
    </source>
</reference>
<dbReference type="PANTHER" id="PTHR10672">
    <property type="entry name" value="ADDUCIN"/>
    <property type="match status" value="1"/>
</dbReference>
<evidence type="ECO:0000313" key="2">
    <source>
        <dbReference type="EMBL" id="KAH6900438.1"/>
    </source>
</evidence>
<dbReference type="GO" id="GO:0005856">
    <property type="term" value="C:cytoskeleton"/>
    <property type="evidence" value="ECO:0007669"/>
    <property type="project" value="TreeGrafter"/>
</dbReference>